<protein>
    <submittedName>
        <fullName evidence="9">ZIP family metal transporter</fullName>
    </submittedName>
</protein>
<evidence type="ECO:0000256" key="6">
    <source>
        <dbReference type="ARBA" id="ARBA00022989"/>
    </source>
</evidence>
<dbReference type="Pfam" id="PF02535">
    <property type="entry name" value="Zip"/>
    <property type="match status" value="1"/>
</dbReference>
<dbReference type="RefSeq" id="WP_115791618.1">
    <property type="nucleotide sequence ID" value="NZ_QSLN01000001.1"/>
</dbReference>
<sequence length="229" mass="23265">MTQTLILSLLAGLATLGGAFLGLLLSEALPLTALAGFAGGVMSNVLLGDLAPLLGKSPFTVAALGAGIGALSVWLAGRRLAGRGAESYRRLGWIMFLAVALHDLPEGIALGAGSALAEQLGLLLALALGLHNLPEGVINAVPLSRGGLSPRKVLALNLLLSLLTPFGTLLGQGIGLLAPSTIPFSLALAGGAMGYVVLRELLPLALSLRGLLGFGIGFWLMESLSRLVH</sequence>
<dbReference type="OrthoDB" id="9787346at2"/>
<feature type="transmembrane region" description="Helical" evidence="8">
    <location>
        <begin position="176"/>
        <end position="197"/>
    </location>
</feature>
<dbReference type="PANTHER" id="PTHR11040">
    <property type="entry name" value="ZINC/IRON TRANSPORTER"/>
    <property type="match status" value="1"/>
</dbReference>
<dbReference type="InterPro" id="IPR003689">
    <property type="entry name" value="ZIP"/>
</dbReference>
<evidence type="ECO:0000313" key="10">
    <source>
        <dbReference type="Proteomes" id="UP000256329"/>
    </source>
</evidence>
<evidence type="ECO:0000256" key="7">
    <source>
        <dbReference type="ARBA" id="ARBA00023136"/>
    </source>
</evidence>
<keyword evidence="7 8" id="KW-0472">Membrane</keyword>
<evidence type="ECO:0000313" key="9">
    <source>
        <dbReference type="EMBL" id="RDV84624.1"/>
    </source>
</evidence>
<name>A0A3D8P5N1_9THEO</name>
<comment type="subcellular location">
    <subcellularLocation>
        <location evidence="1">Cell membrane</location>
        <topology evidence="1">Multi-pass membrane protein</topology>
    </subcellularLocation>
</comment>
<keyword evidence="10" id="KW-1185">Reference proteome</keyword>
<evidence type="ECO:0000256" key="1">
    <source>
        <dbReference type="ARBA" id="ARBA00004651"/>
    </source>
</evidence>
<keyword evidence="5" id="KW-0862">Zinc</keyword>
<dbReference type="GO" id="GO:0005886">
    <property type="term" value="C:plasma membrane"/>
    <property type="evidence" value="ECO:0007669"/>
    <property type="project" value="UniProtKB-SubCell"/>
</dbReference>
<gene>
    <name evidence="9" type="ORF">DXX99_00830</name>
</gene>
<evidence type="ECO:0000256" key="8">
    <source>
        <dbReference type="SAM" id="Phobius"/>
    </source>
</evidence>
<accession>A0A3D8P5N1</accession>
<dbReference type="GO" id="GO:0005385">
    <property type="term" value="F:zinc ion transmembrane transporter activity"/>
    <property type="evidence" value="ECO:0007669"/>
    <property type="project" value="TreeGrafter"/>
</dbReference>
<reference evidence="9 10" key="1">
    <citation type="submission" date="2018-08" db="EMBL/GenBank/DDBJ databases">
        <title>Form III RuBisCO-mediated autotrophy in Thermodesulfobium bacteria.</title>
        <authorList>
            <person name="Toshchakov S.V."/>
            <person name="Kublanov I.V."/>
            <person name="Frolov E."/>
            <person name="Bonch-Osmolovskaya E.A."/>
            <person name="Tourova T.P."/>
            <person name="Chernych N.A."/>
            <person name="Lebedinsky A.V."/>
        </authorList>
    </citation>
    <scope>NUCLEOTIDE SEQUENCE [LARGE SCALE GENOMIC DNA]</scope>
    <source>
        <strain evidence="9 10">SR</strain>
    </source>
</reference>
<feature type="transmembrane region" description="Helical" evidence="8">
    <location>
        <begin position="153"/>
        <end position="170"/>
    </location>
</feature>
<evidence type="ECO:0000256" key="2">
    <source>
        <dbReference type="ARBA" id="ARBA00006939"/>
    </source>
</evidence>
<comment type="similarity">
    <text evidence="2">Belongs to the ZIP transporter (TC 2.A.5) family.</text>
</comment>
<evidence type="ECO:0000256" key="5">
    <source>
        <dbReference type="ARBA" id="ARBA00022833"/>
    </source>
</evidence>
<keyword evidence="4 8" id="KW-0812">Transmembrane</keyword>
<dbReference type="Proteomes" id="UP000256329">
    <property type="component" value="Unassembled WGS sequence"/>
</dbReference>
<evidence type="ECO:0000256" key="4">
    <source>
        <dbReference type="ARBA" id="ARBA00022692"/>
    </source>
</evidence>
<keyword evidence="3" id="KW-1003">Cell membrane</keyword>
<organism evidence="9 10">
    <name type="scientific">Ammonifex thiophilus</name>
    <dbReference type="NCBI Taxonomy" id="444093"/>
    <lineage>
        <taxon>Bacteria</taxon>
        <taxon>Bacillati</taxon>
        <taxon>Bacillota</taxon>
        <taxon>Clostridia</taxon>
        <taxon>Thermoanaerobacterales</taxon>
        <taxon>Thermoanaerobacteraceae</taxon>
        <taxon>Ammonifex</taxon>
    </lineage>
</organism>
<dbReference type="EMBL" id="QSLN01000001">
    <property type="protein sequence ID" value="RDV84624.1"/>
    <property type="molecule type" value="Genomic_DNA"/>
</dbReference>
<dbReference type="AlphaFoldDB" id="A0A3D8P5N1"/>
<dbReference type="PANTHER" id="PTHR11040:SF211">
    <property type="entry name" value="ZINC TRANSPORTER ZIP11"/>
    <property type="match status" value="1"/>
</dbReference>
<feature type="transmembrane region" description="Helical" evidence="8">
    <location>
        <begin position="59"/>
        <end position="81"/>
    </location>
</feature>
<comment type="caution">
    <text evidence="9">The sequence shown here is derived from an EMBL/GenBank/DDBJ whole genome shotgun (WGS) entry which is preliminary data.</text>
</comment>
<keyword evidence="6 8" id="KW-1133">Transmembrane helix</keyword>
<feature type="transmembrane region" description="Helical" evidence="8">
    <location>
        <begin position="204"/>
        <end position="221"/>
    </location>
</feature>
<evidence type="ECO:0000256" key="3">
    <source>
        <dbReference type="ARBA" id="ARBA00022475"/>
    </source>
</evidence>
<proteinExistence type="inferred from homology"/>